<evidence type="ECO:0000313" key="1">
    <source>
        <dbReference type="EMBL" id="SOQ39134.1"/>
    </source>
</evidence>
<gene>
    <name evidence="1" type="ORF">SFRICE_026438</name>
</gene>
<accession>A0A2H1VFW3</accession>
<reference evidence="1" key="1">
    <citation type="submission" date="2016-07" db="EMBL/GenBank/DDBJ databases">
        <authorList>
            <person name="Bretaudeau A."/>
        </authorList>
    </citation>
    <scope>NUCLEOTIDE SEQUENCE</scope>
    <source>
        <strain evidence="1">Rice</strain>
        <tissue evidence="1">Whole body</tissue>
    </source>
</reference>
<dbReference type="EMBL" id="ODYU01002079">
    <property type="protein sequence ID" value="SOQ39134.1"/>
    <property type="molecule type" value="Genomic_DNA"/>
</dbReference>
<name>A0A2H1VFW3_SPOFR</name>
<dbReference type="AlphaFoldDB" id="A0A2H1VFW3"/>
<organism evidence="1">
    <name type="scientific">Spodoptera frugiperda</name>
    <name type="common">Fall armyworm</name>
    <dbReference type="NCBI Taxonomy" id="7108"/>
    <lineage>
        <taxon>Eukaryota</taxon>
        <taxon>Metazoa</taxon>
        <taxon>Ecdysozoa</taxon>
        <taxon>Arthropoda</taxon>
        <taxon>Hexapoda</taxon>
        <taxon>Insecta</taxon>
        <taxon>Pterygota</taxon>
        <taxon>Neoptera</taxon>
        <taxon>Endopterygota</taxon>
        <taxon>Lepidoptera</taxon>
        <taxon>Glossata</taxon>
        <taxon>Ditrysia</taxon>
        <taxon>Noctuoidea</taxon>
        <taxon>Noctuidae</taxon>
        <taxon>Amphipyrinae</taxon>
        <taxon>Spodoptera</taxon>
    </lineage>
</organism>
<sequence>MKTKPLLYSLYKNFFYETPVNEQTYHLMCVAGFLGVRNLRVGEDWEGWNWVSGNLTHTTKQNAGVVSRRFSVRPWYQSGRAGQLVPKHGSPTLKKLQF</sequence>
<protein>
    <submittedName>
        <fullName evidence="1">SFRICE_026438</fullName>
    </submittedName>
</protein>
<proteinExistence type="predicted"/>